<gene>
    <name evidence="2" type="ORF">ACFQ2N_12750</name>
</gene>
<feature type="chain" id="PRO_5046990769" evidence="1">
    <location>
        <begin position="24"/>
        <end position="146"/>
    </location>
</feature>
<keyword evidence="1" id="KW-0732">Signal</keyword>
<evidence type="ECO:0000256" key="1">
    <source>
        <dbReference type="SAM" id="SignalP"/>
    </source>
</evidence>
<keyword evidence="3" id="KW-1185">Reference proteome</keyword>
<dbReference type="Proteomes" id="UP001597033">
    <property type="component" value="Unassembled WGS sequence"/>
</dbReference>
<name>A0ABW3LXN1_9GAMM</name>
<organism evidence="2 3">
    <name type="scientific">Pseudoxanthomonas kaohsiungensis</name>
    <dbReference type="NCBI Taxonomy" id="283923"/>
    <lineage>
        <taxon>Bacteria</taxon>
        <taxon>Pseudomonadati</taxon>
        <taxon>Pseudomonadota</taxon>
        <taxon>Gammaproteobacteria</taxon>
        <taxon>Lysobacterales</taxon>
        <taxon>Lysobacteraceae</taxon>
        <taxon>Pseudoxanthomonas</taxon>
    </lineage>
</organism>
<reference evidence="3" key="1">
    <citation type="journal article" date="2019" name="Int. J. Syst. Evol. Microbiol.">
        <title>The Global Catalogue of Microorganisms (GCM) 10K type strain sequencing project: providing services to taxonomists for standard genome sequencing and annotation.</title>
        <authorList>
            <consortium name="The Broad Institute Genomics Platform"/>
            <consortium name="The Broad Institute Genome Sequencing Center for Infectious Disease"/>
            <person name="Wu L."/>
            <person name="Ma J."/>
        </authorList>
    </citation>
    <scope>NUCLEOTIDE SEQUENCE [LARGE SCALE GENOMIC DNA]</scope>
    <source>
        <strain evidence="3">CCUG 55854</strain>
    </source>
</reference>
<protein>
    <submittedName>
        <fullName evidence="2">Uncharacterized protein</fullName>
    </submittedName>
</protein>
<sequence>MTLKWSVIGAGLVALAAMQLVQAASASTLKCVNPAAKGAPYELKAFAIHAEPSRQVVITDGRGRDYEGVLSVRAPLPYNRWRYNIRVSIPDDHVLLGAFGDLVELSAVTYGGGPTYQVFGGIYRYAAGDRHLHGIIPVSQWLCSAQ</sequence>
<feature type="signal peptide" evidence="1">
    <location>
        <begin position="1"/>
        <end position="23"/>
    </location>
</feature>
<dbReference type="RefSeq" id="WP_162377058.1">
    <property type="nucleotide sequence ID" value="NZ_JBHTKN010000008.1"/>
</dbReference>
<dbReference type="EMBL" id="JBHTKN010000008">
    <property type="protein sequence ID" value="MFD1043215.1"/>
    <property type="molecule type" value="Genomic_DNA"/>
</dbReference>
<evidence type="ECO:0000313" key="2">
    <source>
        <dbReference type="EMBL" id="MFD1043215.1"/>
    </source>
</evidence>
<comment type="caution">
    <text evidence="2">The sequence shown here is derived from an EMBL/GenBank/DDBJ whole genome shotgun (WGS) entry which is preliminary data.</text>
</comment>
<evidence type="ECO:0000313" key="3">
    <source>
        <dbReference type="Proteomes" id="UP001597033"/>
    </source>
</evidence>
<proteinExistence type="predicted"/>
<accession>A0ABW3LXN1</accession>